<feature type="site" description="Interaction with substrate rRNA" evidence="9">
    <location>
        <position position="107"/>
    </location>
</feature>
<evidence type="ECO:0000256" key="3">
    <source>
        <dbReference type="ARBA" id="ARBA00022552"/>
    </source>
</evidence>
<keyword evidence="2 9" id="KW-0690">Ribosome biogenesis</keyword>
<keyword evidence="8 9" id="KW-0694">RNA-binding</keyword>
<dbReference type="PANTHER" id="PTHR12636">
    <property type="entry name" value="NEP1/MRA1"/>
    <property type="match status" value="1"/>
</dbReference>
<comment type="caution">
    <text evidence="10">The sequence shown here is derived from an EMBL/GenBank/DDBJ whole genome shotgun (WGS) entry which is preliminary data.</text>
</comment>
<evidence type="ECO:0000256" key="7">
    <source>
        <dbReference type="ARBA" id="ARBA00022730"/>
    </source>
</evidence>
<feature type="site" description="Interaction with substrate rRNA" evidence="9">
    <location>
        <position position="100"/>
    </location>
</feature>
<feature type="site" description="Interaction with substrate rRNA" evidence="9">
    <location>
        <position position="103"/>
    </location>
</feature>
<gene>
    <name evidence="9" type="primary">nep1</name>
    <name evidence="10" type="ORF">ENO26_04800</name>
</gene>
<keyword evidence="7 9" id="KW-0699">rRNA-binding</keyword>
<dbReference type="HAMAP" id="MF_00554">
    <property type="entry name" value="NEP1"/>
    <property type="match status" value="1"/>
</dbReference>
<dbReference type="EC" id="2.1.1.-" evidence="9"/>
<feature type="site" description="Interaction with substrate rRNA" evidence="9">
    <location>
        <position position="59"/>
    </location>
</feature>
<evidence type="ECO:0000256" key="8">
    <source>
        <dbReference type="ARBA" id="ARBA00022884"/>
    </source>
</evidence>
<dbReference type="InterPro" id="IPR005304">
    <property type="entry name" value="Rbsml_bgen_MeTrfase_EMG1/NEP1"/>
</dbReference>
<dbReference type="Pfam" id="PF03587">
    <property type="entry name" value="EMG1"/>
    <property type="match status" value="1"/>
</dbReference>
<dbReference type="Gene3D" id="3.40.1280.10">
    <property type="match status" value="1"/>
</dbReference>
<evidence type="ECO:0000256" key="6">
    <source>
        <dbReference type="ARBA" id="ARBA00022691"/>
    </source>
</evidence>
<feature type="binding site" evidence="9">
    <location>
        <position position="183"/>
    </location>
    <ligand>
        <name>S-adenosyl-L-methionine</name>
        <dbReference type="ChEBI" id="CHEBI:59789"/>
    </ligand>
</feature>
<dbReference type="InterPro" id="IPR029028">
    <property type="entry name" value="Alpha/beta_knot_MTases"/>
</dbReference>
<accession>A0A7J2U262</accession>
<evidence type="ECO:0000256" key="5">
    <source>
        <dbReference type="ARBA" id="ARBA00022679"/>
    </source>
</evidence>
<dbReference type="InterPro" id="IPR029026">
    <property type="entry name" value="tRNA_m1G_MTases_N"/>
</dbReference>
<dbReference type="GO" id="GO:0070475">
    <property type="term" value="P:rRNA base methylation"/>
    <property type="evidence" value="ECO:0007669"/>
    <property type="project" value="InterPro"/>
</dbReference>
<name>A0A7J2U262_9CREN</name>
<keyword evidence="6 9" id="KW-0949">S-adenosyl-L-methionine</keyword>
<evidence type="ECO:0000256" key="2">
    <source>
        <dbReference type="ARBA" id="ARBA00022517"/>
    </source>
</evidence>
<organism evidence="10">
    <name type="scientific">Ignisphaera aggregans</name>
    <dbReference type="NCBI Taxonomy" id="334771"/>
    <lineage>
        <taxon>Archaea</taxon>
        <taxon>Thermoproteota</taxon>
        <taxon>Thermoprotei</taxon>
        <taxon>Desulfurococcales</taxon>
        <taxon>Desulfurococcaceae</taxon>
        <taxon>Ignisphaera</taxon>
    </lineage>
</organism>
<dbReference type="PANTHER" id="PTHR12636:SF5">
    <property type="entry name" value="RIBOSOMAL RNA SMALL SUBUNIT METHYLTRANSFERASE NEP1"/>
    <property type="match status" value="1"/>
</dbReference>
<protein>
    <recommendedName>
        <fullName evidence="9">Ribosomal RNA small subunit methyltransferase Nep1</fullName>
        <ecNumber evidence="9">2.1.1.-</ecNumber>
    </recommendedName>
    <alternativeName>
        <fullName evidence="9">16S rRNA (pseudouridine-N1-)-methyltransferase Nep1</fullName>
    </alternativeName>
</protein>
<evidence type="ECO:0000313" key="10">
    <source>
        <dbReference type="EMBL" id="HEM66874.1"/>
    </source>
</evidence>
<comment type="function">
    <text evidence="9">Methyltransferase involved in ribosomal biogenesis. Specifically catalyzes the N1-methylation of the pseudouridine corresponding to position 914 in M.jannaschii 16S rRNA.</text>
</comment>
<dbReference type="EMBL" id="DSEU01000035">
    <property type="protein sequence ID" value="HEM66874.1"/>
    <property type="molecule type" value="Genomic_DNA"/>
</dbReference>
<reference evidence="10" key="1">
    <citation type="journal article" date="2020" name="mSystems">
        <title>Genome- and Community-Level Interaction Insights into Carbon Utilization and Element Cycling Functions of Hydrothermarchaeota in Hydrothermal Sediment.</title>
        <authorList>
            <person name="Zhou Z."/>
            <person name="Liu Y."/>
            <person name="Xu W."/>
            <person name="Pan J."/>
            <person name="Luo Z.H."/>
            <person name="Li M."/>
        </authorList>
    </citation>
    <scope>NUCLEOTIDE SEQUENCE [LARGE SCALE GENOMIC DNA]</scope>
    <source>
        <strain evidence="10">SpSt-125</strain>
    </source>
</reference>
<keyword evidence="4 9" id="KW-0489">Methyltransferase</keyword>
<evidence type="ECO:0000256" key="1">
    <source>
        <dbReference type="ARBA" id="ARBA00008115"/>
    </source>
</evidence>
<dbReference type="AlphaFoldDB" id="A0A7J2U262"/>
<dbReference type="CDD" id="cd18088">
    <property type="entry name" value="Nep1-like"/>
    <property type="match status" value="1"/>
</dbReference>
<comment type="catalytic activity">
    <reaction evidence="9">
        <text>a pseudouridine in rRNA + S-adenosyl-L-methionine = an N(1)-methylpseudouridine in rRNA + S-adenosyl-L-homocysteine + H(+)</text>
        <dbReference type="Rhea" id="RHEA:46696"/>
        <dbReference type="Rhea" id="RHEA-COMP:11634"/>
        <dbReference type="Rhea" id="RHEA-COMP:13933"/>
        <dbReference type="ChEBI" id="CHEBI:15378"/>
        <dbReference type="ChEBI" id="CHEBI:57856"/>
        <dbReference type="ChEBI" id="CHEBI:59789"/>
        <dbReference type="ChEBI" id="CHEBI:65314"/>
        <dbReference type="ChEBI" id="CHEBI:74890"/>
    </reaction>
</comment>
<keyword evidence="5 9" id="KW-0808">Transferase</keyword>
<evidence type="ECO:0000256" key="9">
    <source>
        <dbReference type="HAMAP-Rule" id="MF_00554"/>
    </source>
</evidence>
<evidence type="ECO:0000256" key="4">
    <source>
        <dbReference type="ARBA" id="ARBA00022603"/>
    </source>
</evidence>
<dbReference type="InterPro" id="IPR023503">
    <property type="entry name" value="Ribosome_NEP1_arc"/>
</dbReference>
<dbReference type="SUPFAM" id="SSF75217">
    <property type="entry name" value="alpha/beta knot"/>
    <property type="match status" value="1"/>
</dbReference>
<comment type="similarity">
    <text evidence="1 9">Belongs to the class IV-like SAM-binding methyltransferase superfamily. RNA methyltransferase NEP1 family.</text>
</comment>
<feature type="binding site" evidence="9">
    <location>
        <begin position="204"/>
        <end position="209"/>
    </location>
    <ligand>
        <name>S-adenosyl-L-methionine</name>
        <dbReference type="ChEBI" id="CHEBI:59789"/>
    </ligand>
</feature>
<dbReference type="GO" id="GO:0019843">
    <property type="term" value="F:rRNA binding"/>
    <property type="evidence" value="ECO:0007669"/>
    <property type="project" value="UniProtKB-UniRule"/>
</dbReference>
<dbReference type="GO" id="GO:0070037">
    <property type="term" value="F:rRNA (pseudouridine) methyltransferase activity"/>
    <property type="evidence" value="ECO:0007669"/>
    <property type="project" value="UniProtKB-UniRule"/>
</dbReference>
<keyword evidence="3 9" id="KW-0698">rRNA processing</keyword>
<sequence>MHLIIAEAGLELVPREIEAEPSIVMNAKRRKKRPNEILLDISLHYRAMKKLNKWFKRGRPDIIHVTMLLALSSLLNTANLLRLYVHTIKDIVIYVDPQTRIPRNYNRFVGLMEQLLVTGSIPPDSPKPLMWIENSSLQQLLEKIGCTTSILMHEKGIPLKPIEFAKAITDKMIKNETVCIAVGGFQHGDFEESTLRLFKNSVSLYPAPLDTWSITSMIINSIENCEEISKIIWHT</sequence>
<proteinExistence type="inferred from homology"/>
<feature type="site" description="Stabilizes Arg-xx" evidence="9">
    <location>
        <position position="61"/>
    </location>
</feature>
<comment type="subunit">
    <text evidence="9">Homodimer.</text>
</comment>
<feature type="binding site" evidence="9">
    <location>
        <position position="188"/>
    </location>
    <ligand>
        <name>S-adenosyl-L-methionine</name>
        <dbReference type="ChEBI" id="CHEBI:59789"/>
    </ligand>
</feature>